<evidence type="ECO:0000256" key="5">
    <source>
        <dbReference type="ARBA" id="ARBA00023136"/>
    </source>
</evidence>
<gene>
    <name evidence="6" type="ORF">DPM13_15440</name>
</gene>
<protein>
    <recommendedName>
        <fullName evidence="8">Heavy metal translocating P-type ATPase</fullName>
    </recommendedName>
</protein>
<organism evidence="6 7">
    <name type="scientific">Paracoccus mutanolyticus</name>
    <dbReference type="NCBI Taxonomy" id="1499308"/>
    <lineage>
        <taxon>Bacteria</taxon>
        <taxon>Pseudomonadati</taxon>
        <taxon>Pseudomonadota</taxon>
        <taxon>Alphaproteobacteria</taxon>
        <taxon>Rhodobacterales</taxon>
        <taxon>Paracoccaceae</taxon>
        <taxon>Paracoccus</taxon>
    </lineage>
</organism>
<dbReference type="InterPro" id="IPR023214">
    <property type="entry name" value="HAD_sf"/>
</dbReference>
<proteinExistence type="inferred from homology"/>
<dbReference type="PANTHER" id="PTHR48085:SF5">
    <property type="entry name" value="CADMIUM_ZINC-TRANSPORTING ATPASE HMA4-RELATED"/>
    <property type="match status" value="1"/>
</dbReference>
<evidence type="ECO:0000313" key="6">
    <source>
        <dbReference type="EMBL" id="AWX93916.1"/>
    </source>
</evidence>
<comment type="similarity">
    <text evidence="2">Belongs to the cation transport ATPase (P-type) (TC 3.A.3) family. Type IB subfamily.</text>
</comment>
<dbReference type="EMBL" id="CP030239">
    <property type="protein sequence ID" value="AWX93916.1"/>
    <property type="molecule type" value="Genomic_DNA"/>
</dbReference>
<name>A0ABM6WTL0_9RHOB</name>
<dbReference type="Gene3D" id="3.40.50.1000">
    <property type="entry name" value="HAD superfamily/HAD-like"/>
    <property type="match status" value="1"/>
</dbReference>
<dbReference type="PROSITE" id="PS00154">
    <property type="entry name" value="ATPASE_E1_E2"/>
    <property type="match status" value="1"/>
</dbReference>
<keyword evidence="3" id="KW-0812">Transmembrane</keyword>
<dbReference type="InterPro" id="IPR018303">
    <property type="entry name" value="ATPase_P-typ_P_site"/>
</dbReference>
<evidence type="ECO:0008006" key="8">
    <source>
        <dbReference type="Google" id="ProtNLM"/>
    </source>
</evidence>
<evidence type="ECO:0000256" key="4">
    <source>
        <dbReference type="ARBA" id="ARBA00022989"/>
    </source>
</evidence>
<evidence type="ECO:0000256" key="1">
    <source>
        <dbReference type="ARBA" id="ARBA00004370"/>
    </source>
</evidence>
<evidence type="ECO:0000256" key="2">
    <source>
        <dbReference type="ARBA" id="ARBA00006024"/>
    </source>
</evidence>
<dbReference type="PANTHER" id="PTHR48085">
    <property type="entry name" value="CADMIUM/ZINC-TRANSPORTING ATPASE HMA2-RELATED"/>
    <property type="match status" value="1"/>
</dbReference>
<keyword evidence="4" id="KW-1133">Transmembrane helix</keyword>
<evidence type="ECO:0000313" key="7">
    <source>
        <dbReference type="Proteomes" id="UP000249922"/>
    </source>
</evidence>
<keyword evidence="5" id="KW-0472">Membrane</keyword>
<accession>A0ABM6WTL0</accession>
<sequence length="76" mass="7807">MLDHWSTRTGDPAICCPTAMVISGPASTASDLISHLALMRGLLMKGGAVIEAAAKTTHVAFDKTGTLTRGKPVVSA</sequence>
<dbReference type="RefSeq" id="WP_112888338.1">
    <property type="nucleotide sequence ID" value="NZ_CP030239.1"/>
</dbReference>
<dbReference type="InterPro" id="IPR051014">
    <property type="entry name" value="Cation_Transport_ATPase_IB"/>
</dbReference>
<keyword evidence="7" id="KW-1185">Reference proteome</keyword>
<comment type="subcellular location">
    <subcellularLocation>
        <location evidence="1">Membrane</location>
    </subcellularLocation>
</comment>
<evidence type="ECO:0000256" key="3">
    <source>
        <dbReference type="ARBA" id="ARBA00022692"/>
    </source>
</evidence>
<reference evidence="6 7" key="1">
    <citation type="submission" date="2018-06" db="EMBL/GenBank/DDBJ databases">
        <title>Complete genome sequence of Paracoccus mutanolyticus strain RSP-02 isolated from cellulosic waste.</title>
        <authorList>
            <person name="Amrutha R.N."/>
            <person name="Shrivastav A."/>
            <person name="Buddana S.K."/>
            <person name="Deshpande U."/>
            <person name="Prakasham R.S."/>
        </authorList>
    </citation>
    <scope>NUCLEOTIDE SEQUENCE [LARGE SCALE GENOMIC DNA]</scope>
    <source>
        <strain evidence="6 7">RSP-02</strain>
    </source>
</reference>
<dbReference type="Proteomes" id="UP000249922">
    <property type="component" value="Chromosome"/>
</dbReference>